<dbReference type="AlphaFoldDB" id="A0A6G1BVM3"/>
<organism evidence="1 2">
    <name type="scientific">Oryza meyeriana var. granulata</name>
    <dbReference type="NCBI Taxonomy" id="110450"/>
    <lineage>
        <taxon>Eukaryota</taxon>
        <taxon>Viridiplantae</taxon>
        <taxon>Streptophyta</taxon>
        <taxon>Embryophyta</taxon>
        <taxon>Tracheophyta</taxon>
        <taxon>Spermatophyta</taxon>
        <taxon>Magnoliopsida</taxon>
        <taxon>Liliopsida</taxon>
        <taxon>Poales</taxon>
        <taxon>Poaceae</taxon>
        <taxon>BOP clade</taxon>
        <taxon>Oryzoideae</taxon>
        <taxon>Oryzeae</taxon>
        <taxon>Oryzinae</taxon>
        <taxon>Oryza</taxon>
        <taxon>Oryza meyeriana</taxon>
    </lineage>
</organism>
<accession>A0A6G1BVM3</accession>
<name>A0A6G1BVM3_9ORYZ</name>
<dbReference type="InterPro" id="IPR038765">
    <property type="entry name" value="Papain-like_cys_pep_sf"/>
</dbReference>
<reference evidence="1 2" key="1">
    <citation type="submission" date="2019-11" db="EMBL/GenBank/DDBJ databases">
        <title>Whole genome sequence of Oryza granulata.</title>
        <authorList>
            <person name="Li W."/>
        </authorList>
    </citation>
    <scope>NUCLEOTIDE SEQUENCE [LARGE SCALE GENOMIC DNA]</scope>
    <source>
        <strain evidence="2">cv. Menghai</strain>
        <tissue evidence="1">Leaf</tissue>
    </source>
</reference>
<protein>
    <submittedName>
        <fullName evidence="1">Uncharacterized protein</fullName>
    </submittedName>
</protein>
<proteinExistence type="predicted"/>
<keyword evidence="2" id="KW-1185">Reference proteome</keyword>
<evidence type="ECO:0000313" key="2">
    <source>
        <dbReference type="Proteomes" id="UP000479710"/>
    </source>
</evidence>
<gene>
    <name evidence="1" type="ORF">E2562_011352</name>
</gene>
<feature type="non-terminal residue" evidence="1">
    <location>
        <position position="1"/>
    </location>
</feature>
<sequence>WCATHLLPLGEYTDHIPMRALAAALGVPLRVENLHNGPAHDIYTADGVNN</sequence>
<dbReference type="Proteomes" id="UP000479710">
    <property type="component" value="Unassembled WGS sequence"/>
</dbReference>
<dbReference type="EMBL" id="SPHZ02000011">
    <property type="protein sequence ID" value="KAF0891976.1"/>
    <property type="molecule type" value="Genomic_DNA"/>
</dbReference>
<comment type="caution">
    <text evidence="1">The sequence shown here is derived from an EMBL/GenBank/DDBJ whole genome shotgun (WGS) entry which is preliminary data.</text>
</comment>
<evidence type="ECO:0000313" key="1">
    <source>
        <dbReference type="EMBL" id="KAF0891976.1"/>
    </source>
</evidence>
<dbReference type="SUPFAM" id="SSF54001">
    <property type="entry name" value="Cysteine proteinases"/>
    <property type="match status" value="1"/>
</dbReference>